<keyword evidence="4" id="KW-0804">Transcription</keyword>
<feature type="domain" description="HTH lysR-type" evidence="5">
    <location>
        <begin position="1"/>
        <end position="58"/>
    </location>
</feature>
<dbReference type="OrthoDB" id="107670at2"/>
<dbReference type="Pfam" id="PF00126">
    <property type="entry name" value="HTH_1"/>
    <property type="match status" value="1"/>
</dbReference>
<evidence type="ECO:0000259" key="5">
    <source>
        <dbReference type="PROSITE" id="PS50931"/>
    </source>
</evidence>
<dbReference type="PROSITE" id="PS50931">
    <property type="entry name" value="HTH_LYSR"/>
    <property type="match status" value="1"/>
</dbReference>
<name>A0A1I4P460_9FIRM</name>
<evidence type="ECO:0000313" key="6">
    <source>
        <dbReference type="EMBL" id="SFM22529.1"/>
    </source>
</evidence>
<keyword evidence="3 6" id="KW-0238">DNA-binding</keyword>
<dbReference type="InterPro" id="IPR036390">
    <property type="entry name" value="WH_DNA-bd_sf"/>
</dbReference>
<gene>
    <name evidence="6" type="ORF">SAMN04490355_10578</name>
</gene>
<dbReference type="InterPro" id="IPR000847">
    <property type="entry name" value="LysR_HTH_N"/>
</dbReference>
<dbReference type="InterPro" id="IPR005119">
    <property type="entry name" value="LysR_subst-bd"/>
</dbReference>
<dbReference type="PANTHER" id="PTHR30126">
    <property type="entry name" value="HTH-TYPE TRANSCRIPTIONAL REGULATOR"/>
    <property type="match status" value="1"/>
</dbReference>
<dbReference type="SUPFAM" id="SSF53850">
    <property type="entry name" value="Periplasmic binding protein-like II"/>
    <property type="match status" value="1"/>
</dbReference>
<dbReference type="STRING" id="1123291.SAMN04490355_10578"/>
<sequence length="308" mass="35454">MDDKDCIILKIISEEKNITKAAERLYISQPALSYRLKNLEKEFKAQIVVRNTTGIAFTPQGEELLAYALETLTKLTTIRERIHNMKNSVQGSLRIGTSSVFAHCELPSILKGFLTLYPNVEISVKTGLSSKMYTLLQKEETTIAILRGDRFWSEEKYMLSEEPLCLASCQPVDFKDLPYLPRIHYGTDSALKDMVHNWWRESYPCPSKITMEVDSMDTCRQMVLHDLGWAILPAIGLKEQPSLFTRELYWRDNTPVLRRTWMLCRTSSLNLSAVQAFVDYIKDCYHLNNSIHLPSHKIIHPSFSDLQS</sequence>
<evidence type="ECO:0000256" key="3">
    <source>
        <dbReference type="ARBA" id="ARBA00023125"/>
    </source>
</evidence>
<dbReference type="SUPFAM" id="SSF46785">
    <property type="entry name" value="Winged helix' DNA-binding domain"/>
    <property type="match status" value="1"/>
</dbReference>
<dbReference type="GO" id="GO:0003700">
    <property type="term" value="F:DNA-binding transcription factor activity"/>
    <property type="evidence" value="ECO:0007669"/>
    <property type="project" value="InterPro"/>
</dbReference>
<proteinExistence type="inferred from homology"/>
<evidence type="ECO:0000256" key="1">
    <source>
        <dbReference type="ARBA" id="ARBA00009437"/>
    </source>
</evidence>
<keyword evidence="2" id="KW-0805">Transcription regulation</keyword>
<dbReference type="RefSeq" id="WP_090942846.1">
    <property type="nucleotide sequence ID" value="NZ_FOTS01000057.1"/>
</dbReference>
<evidence type="ECO:0000313" key="7">
    <source>
        <dbReference type="Proteomes" id="UP000199520"/>
    </source>
</evidence>
<dbReference type="PANTHER" id="PTHR30126:SF78">
    <property type="entry name" value="HTH LYSR-TYPE DOMAIN-CONTAINING PROTEIN"/>
    <property type="match status" value="1"/>
</dbReference>
<organism evidence="6 7">
    <name type="scientific">Pelosinus propionicus DSM 13327</name>
    <dbReference type="NCBI Taxonomy" id="1123291"/>
    <lineage>
        <taxon>Bacteria</taxon>
        <taxon>Bacillati</taxon>
        <taxon>Bacillota</taxon>
        <taxon>Negativicutes</taxon>
        <taxon>Selenomonadales</taxon>
        <taxon>Sporomusaceae</taxon>
        <taxon>Pelosinus</taxon>
    </lineage>
</organism>
<keyword evidence="7" id="KW-1185">Reference proteome</keyword>
<dbReference type="GO" id="GO:0000976">
    <property type="term" value="F:transcription cis-regulatory region binding"/>
    <property type="evidence" value="ECO:0007669"/>
    <property type="project" value="TreeGrafter"/>
</dbReference>
<dbReference type="Gene3D" id="1.10.10.10">
    <property type="entry name" value="Winged helix-like DNA-binding domain superfamily/Winged helix DNA-binding domain"/>
    <property type="match status" value="1"/>
</dbReference>
<dbReference type="InterPro" id="IPR036388">
    <property type="entry name" value="WH-like_DNA-bd_sf"/>
</dbReference>
<dbReference type="EMBL" id="FOTS01000057">
    <property type="protein sequence ID" value="SFM22529.1"/>
    <property type="molecule type" value="Genomic_DNA"/>
</dbReference>
<dbReference type="Gene3D" id="3.40.190.290">
    <property type="match status" value="1"/>
</dbReference>
<dbReference type="CDD" id="cd05466">
    <property type="entry name" value="PBP2_LTTR_substrate"/>
    <property type="match status" value="1"/>
</dbReference>
<comment type="similarity">
    <text evidence="1">Belongs to the LysR transcriptional regulatory family.</text>
</comment>
<dbReference type="Proteomes" id="UP000199520">
    <property type="component" value="Unassembled WGS sequence"/>
</dbReference>
<dbReference type="AlphaFoldDB" id="A0A1I4P460"/>
<evidence type="ECO:0000256" key="4">
    <source>
        <dbReference type="ARBA" id="ARBA00023163"/>
    </source>
</evidence>
<protein>
    <submittedName>
        <fullName evidence="6">DNA-binding transcriptional regulator, LysR family</fullName>
    </submittedName>
</protein>
<evidence type="ECO:0000256" key="2">
    <source>
        <dbReference type="ARBA" id="ARBA00023015"/>
    </source>
</evidence>
<accession>A0A1I4P460</accession>
<dbReference type="PRINTS" id="PR00039">
    <property type="entry name" value="HTHLYSR"/>
</dbReference>
<reference evidence="7" key="1">
    <citation type="submission" date="2016-10" db="EMBL/GenBank/DDBJ databases">
        <authorList>
            <person name="Varghese N."/>
            <person name="Submissions S."/>
        </authorList>
    </citation>
    <scope>NUCLEOTIDE SEQUENCE [LARGE SCALE GENOMIC DNA]</scope>
    <source>
        <strain evidence="7">DSM 13327</strain>
    </source>
</reference>
<dbReference type="Pfam" id="PF03466">
    <property type="entry name" value="LysR_substrate"/>
    <property type="match status" value="1"/>
</dbReference>